<protein>
    <submittedName>
        <fullName evidence="2">Uncharacterized protein</fullName>
    </submittedName>
</protein>
<dbReference type="AlphaFoldDB" id="A0AAP0RTS8"/>
<evidence type="ECO:0000313" key="2">
    <source>
        <dbReference type="EMBL" id="KAK9284203.1"/>
    </source>
</evidence>
<dbReference type="PANTHER" id="PTHR33538:SF2">
    <property type="entry name" value="PROTEIN GAMETE EXPRESSED 1"/>
    <property type="match status" value="1"/>
</dbReference>
<feature type="signal peptide" evidence="1">
    <location>
        <begin position="1"/>
        <end position="22"/>
    </location>
</feature>
<name>A0AAP0RTS8_LIQFO</name>
<proteinExistence type="predicted"/>
<sequence length="167" mass="18933">MVHQTHILLLLVLISFSKICHSWDWLSRSSTKAISHGIPSKAEAISDGSFAQFSLEAHDNQKRIERVNKAEKRIELVGSKSCQQNAYQRLLSGCSVIIADEDKKRRLAWDLSDCFQKDSGVSPFPSRGAHSNMKDCLRKMIMRHIASFFFYTDGMCHQLQLSMIAST</sequence>
<dbReference type="EMBL" id="JBBPBK010000005">
    <property type="protein sequence ID" value="KAK9284203.1"/>
    <property type="molecule type" value="Genomic_DNA"/>
</dbReference>
<evidence type="ECO:0000313" key="3">
    <source>
        <dbReference type="Proteomes" id="UP001415857"/>
    </source>
</evidence>
<keyword evidence="1" id="KW-0732">Signal</keyword>
<dbReference type="InterPro" id="IPR040346">
    <property type="entry name" value="GEX1/Brambleberry"/>
</dbReference>
<gene>
    <name evidence="2" type="ORF">L1049_023372</name>
</gene>
<accession>A0AAP0RTS8</accession>
<reference evidence="2 3" key="1">
    <citation type="journal article" date="2024" name="Plant J.">
        <title>Genome sequences and population genomics reveal climatic adaptation and genomic divergence between two closely related sweetgum species.</title>
        <authorList>
            <person name="Xu W.Q."/>
            <person name="Ren C.Q."/>
            <person name="Zhang X.Y."/>
            <person name="Comes H.P."/>
            <person name="Liu X.H."/>
            <person name="Li Y.G."/>
            <person name="Kettle C.J."/>
            <person name="Jalonen R."/>
            <person name="Gaisberger H."/>
            <person name="Ma Y.Z."/>
            <person name="Qiu Y.X."/>
        </authorList>
    </citation>
    <scope>NUCLEOTIDE SEQUENCE [LARGE SCALE GENOMIC DNA]</scope>
    <source>
        <strain evidence="2">Hangzhou</strain>
    </source>
</reference>
<dbReference type="Proteomes" id="UP001415857">
    <property type="component" value="Unassembled WGS sequence"/>
</dbReference>
<keyword evidence="3" id="KW-1185">Reference proteome</keyword>
<comment type="caution">
    <text evidence="2">The sequence shown here is derived from an EMBL/GenBank/DDBJ whole genome shotgun (WGS) entry which is preliminary data.</text>
</comment>
<evidence type="ECO:0000256" key="1">
    <source>
        <dbReference type="SAM" id="SignalP"/>
    </source>
</evidence>
<organism evidence="2 3">
    <name type="scientific">Liquidambar formosana</name>
    <name type="common">Formosan gum</name>
    <dbReference type="NCBI Taxonomy" id="63359"/>
    <lineage>
        <taxon>Eukaryota</taxon>
        <taxon>Viridiplantae</taxon>
        <taxon>Streptophyta</taxon>
        <taxon>Embryophyta</taxon>
        <taxon>Tracheophyta</taxon>
        <taxon>Spermatophyta</taxon>
        <taxon>Magnoliopsida</taxon>
        <taxon>eudicotyledons</taxon>
        <taxon>Gunneridae</taxon>
        <taxon>Pentapetalae</taxon>
        <taxon>Saxifragales</taxon>
        <taxon>Altingiaceae</taxon>
        <taxon>Liquidambar</taxon>
    </lineage>
</organism>
<feature type="chain" id="PRO_5042947342" evidence="1">
    <location>
        <begin position="23"/>
        <end position="167"/>
    </location>
</feature>
<dbReference type="PANTHER" id="PTHR33538">
    <property type="entry name" value="PROTEIN GAMETE EXPRESSED 1"/>
    <property type="match status" value="1"/>
</dbReference>